<dbReference type="Pfam" id="PF04055">
    <property type="entry name" value="Radical_SAM"/>
    <property type="match status" value="1"/>
</dbReference>
<proteinExistence type="predicted"/>
<reference evidence="8 9" key="1">
    <citation type="submission" date="2024-06" db="EMBL/GenBank/DDBJ databases">
        <title>Burkholderia sola in Mexico.</title>
        <authorList>
            <person name="Estrada P."/>
        </authorList>
    </citation>
    <scope>NUCLEOTIDE SEQUENCE [LARGE SCALE GENOMIC DNA]</scope>
    <source>
        <strain evidence="8 9">CpTa8-5</strain>
    </source>
</reference>
<sequence length="274" mass="30416">MDLSAACNLACRDCYTKHVHTSRLLSTDHFALVLEKLNAAGVTIEKLHLNWRGEPLTNKRFGEFLRIRNTTAPGVPLEFHTNGLLLSHDTCAEIVRQTREGDLAYVSIDGGGRVLHEANRGPGPWLPTLRGLERLLDARDAAGEPHLSVGIYEITYLRGAIYDRELVVLSRRCDAWTRVCPIDREGREIPFAADVLPQGACFWAGNAMCITVTGDVHVCMLSFDRSGVIGNIFSEEVDDILRRGQAFRSSLVSSGRRVVPHCRNCYKTEGAIDD</sequence>
<comment type="cofactor">
    <cofactor evidence="1">
        <name>[4Fe-4S] cluster</name>
        <dbReference type="ChEBI" id="CHEBI:49883"/>
    </cofactor>
</comment>
<keyword evidence="5" id="KW-0411">Iron-sulfur</keyword>
<comment type="caution">
    <text evidence="8">The sequence shown here is derived from an EMBL/GenBank/DDBJ whole genome shotgun (WGS) entry which is preliminary data.</text>
</comment>
<evidence type="ECO:0000313" key="9">
    <source>
        <dbReference type="Proteomes" id="UP001548587"/>
    </source>
</evidence>
<dbReference type="RefSeq" id="WP_209924252.1">
    <property type="nucleotide sequence ID" value="NZ_JBEWCH010000001.1"/>
</dbReference>
<feature type="domain" description="4Fe4S-binding SPASM" evidence="7">
    <location>
        <begin position="201"/>
        <end position="266"/>
    </location>
</feature>
<dbReference type="CDD" id="cd21109">
    <property type="entry name" value="SPASM"/>
    <property type="match status" value="1"/>
</dbReference>
<keyword evidence="3" id="KW-0479">Metal-binding</keyword>
<organism evidence="8 9">
    <name type="scientific">Burkholderia sola</name>
    <dbReference type="NCBI Taxonomy" id="2843302"/>
    <lineage>
        <taxon>Bacteria</taxon>
        <taxon>Pseudomonadati</taxon>
        <taxon>Pseudomonadota</taxon>
        <taxon>Betaproteobacteria</taxon>
        <taxon>Burkholderiales</taxon>
        <taxon>Burkholderiaceae</taxon>
        <taxon>Burkholderia</taxon>
        <taxon>Burkholderia cepacia complex</taxon>
    </lineage>
</organism>
<name>A0ABV2C185_9BURK</name>
<accession>A0ABV2C185</accession>
<protein>
    <submittedName>
        <fullName evidence="8">Radical SAM protein</fullName>
    </submittedName>
</protein>
<dbReference type="InterPro" id="IPR058240">
    <property type="entry name" value="rSAM_sf"/>
</dbReference>
<dbReference type="InterPro" id="IPR007197">
    <property type="entry name" value="rSAM"/>
</dbReference>
<evidence type="ECO:0000256" key="1">
    <source>
        <dbReference type="ARBA" id="ARBA00001966"/>
    </source>
</evidence>
<evidence type="ECO:0000256" key="2">
    <source>
        <dbReference type="ARBA" id="ARBA00022691"/>
    </source>
</evidence>
<evidence type="ECO:0000259" key="6">
    <source>
        <dbReference type="Pfam" id="PF04055"/>
    </source>
</evidence>
<evidence type="ECO:0000256" key="4">
    <source>
        <dbReference type="ARBA" id="ARBA00023004"/>
    </source>
</evidence>
<dbReference type="InterPro" id="IPR013785">
    <property type="entry name" value="Aldolase_TIM"/>
</dbReference>
<dbReference type="SUPFAM" id="SSF102114">
    <property type="entry name" value="Radical SAM enzymes"/>
    <property type="match status" value="1"/>
</dbReference>
<keyword evidence="9" id="KW-1185">Reference proteome</keyword>
<keyword evidence="2" id="KW-0949">S-adenosyl-L-methionine</keyword>
<feature type="domain" description="Radical SAM core" evidence="6">
    <location>
        <begin position="4"/>
        <end position="138"/>
    </location>
</feature>
<evidence type="ECO:0000259" key="7">
    <source>
        <dbReference type="Pfam" id="PF13186"/>
    </source>
</evidence>
<dbReference type="PANTHER" id="PTHR11228">
    <property type="entry name" value="RADICAL SAM DOMAIN PROTEIN"/>
    <property type="match status" value="1"/>
</dbReference>
<dbReference type="EMBL" id="JBEWCH010000001">
    <property type="protein sequence ID" value="MET1472861.1"/>
    <property type="molecule type" value="Genomic_DNA"/>
</dbReference>
<evidence type="ECO:0000256" key="5">
    <source>
        <dbReference type="ARBA" id="ARBA00023014"/>
    </source>
</evidence>
<dbReference type="SFLD" id="SFLDS00029">
    <property type="entry name" value="Radical_SAM"/>
    <property type="match status" value="1"/>
</dbReference>
<gene>
    <name evidence="8" type="ORF">ABXL37_01265</name>
</gene>
<evidence type="ECO:0000313" key="8">
    <source>
        <dbReference type="EMBL" id="MET1472861.1"/>
    </source>
</evidence>
<keyword evidence="4" id="KW-0408">Iron</keyword>
<dbReference type="InterPro" id="IPR023885">
    <property type="entry name" value="4Fe4S-binding_SPASM_dom"/>
</dbReference>
<dbReference type="Gene3D" id="3.20.20.70">
    <property type="entry name" value="Aldolase class I"/>
    <property type="match status" value="1"/>
</dbReference>
<dbReference type="Proteomes" id="UP001548587">
    <property type="component" value="Unassembled WGS sequence"/>
</dbReference>
<dbReference type="Pfam" id="PF13186">
    <property type="entry name" value="SPASM"/>
    <property type="match status" value="1"/>
</dbReference>
<dbReference type="CDD" id="cd01335">
    <property type="entry name" value="Radical_SAM"/>
    <property type="match status" value="1"/>
</dbReference>
<evidence type="ECO:0000256" key="3">
    <source>
        <dbReference type="ARBA" id="ARBA00022723"/>
    </source>
</evidence>
<dbReference type="InterPro" id="IPR050377">
    <property type="entry name" value="Radical_SAM_PqqE_MftC-like"/>
</dbReference>
<dbReference type="PANTHER" id="PTHR11228:SF34">
    <property type="entry name" value="TUNGSTEN-CONTAINING ALDEHYDE FERREDOXIN OXIDOREDUCTASE COFACTOR MODIFYING PROTEIN"/>
    <property type="match status" value="1"/>
</dbReference>